<reference evidence="7 8" key="1">
    <citation type="submission" date="2013-07" db="EMBL/GenBank/DDBJ databases">
        <title>The Genome Sequence of Kwoniella mangroviensis CBS10435.</title>
        <authorList>
            <consortium name="The Broad Institute Genome Sequencing Platform"/>
            <person name="Cuomo C."/>
            <person name="Litvintseva A."/>
            <person name="Chen Y."/>
            <person name="Heitman J."/>
            <person name="Sun S."/>
            <person name="Springer D."/>
            <person name="Dromer F."/>
            <person name="Young S.K."/>
            <person name="Zeng Q."/>
            <person name="Gargeya S."/>
            <person name="Fitzgerald M."/>
            <person name="Abouelleil A."/>
            <person name="Alvarado L."/>
            <person name="Berlin A.M."/>
            <person name="Chapman S.B."/>
            <person name="Dewar J."/>
            <person name="Goldberg J."/>
            <person name="Griggs A."/>
            <person name="Gujja S."/>
            <person name="Hansen M."/>
            <person name="Howarth C."/>
            <person name="Imamovic A."/>
            <person name="Larimer J."/>
            <person name="McCowan C."/>
            <person name="Murphy C."/>
            <person name="Pearson M."/>
            <person name="Priest M."/>
            <person name="Roberts A."/>
            <person name="Saif S."/>
            <person name="Shea T."/>
            <person name="Sykes S."/>
            <person name="Wortman J."/>
            <person name="Nusbaum C."/>
            <person name="Birren B."/>
        </authorList>
    </citation>
    <scope>NUCLEOTIDE SEQUENCE [LARGE SCALE GENOMIC DNA]</scope>
    <source>
        <strain evidence="7 8">CBS 10435</strain>
    </source>
</reference>
<accession>A0A1B9IXE4</accession>
<evidence type="ECO:0000256" key="1">
    <source>
        <dbReference type="ARBA" id="ARBA00004245"/>
    </source>
</evidence>
<name>A0A1B9IXE4_9TREE</name>
<evidence type="ECO:0000313" key="7">
    <source>
        <dbReference type="EMBL" id="OCF60207.1"/>
    </source>
</evidence>
<evidence type="ECO:0000256" key="2">
    <source>
        <dbReference type="ARBA" id="ARBA00010058"/>
    </source>
</evidence>
<dbReference type="PANTHER" id="PTHR11604">
    <property type="entry name" value="PROFILIN"/>
    <property type="match status" value="1"/>
</dbReference>
<dbReference type="PRINTS" id="PR00392">
    <property type="entry name" value="PROFILIN"/>
</dbReference>
<keyword evidence="8" id="KW-1185">Reference proteome</keyword>
<dbReference type="Proteomes" id="UP000092583">
    <property type="component" value="Unassembled WGS sequence"/>
</dbReference>
<dbReference type="InterPro" id="IPR036140">
    <property type="entry name" value="PFN_sf"/>
</dbReference>
<reference evidence="8" key="2">
    <citation type="submission" date="2013-12" db="EMBL/GenBank/DDBJ databases">
        <title>Evolution of pathogenesis and genome organization in the Tremellales.</title>
        <authorList>
            <person name="Cuomo C."/>
            <person name="Litvintseva A."/>
            <person name="Heitman J."/>
            <person name="Chen Y."/>
            <person name="Sun S."/>
            <person name="Springer D."/>
            <person name="Dromer F."/>
            <person name="Young S."/>
            <person name="Zeng Q."/>
            <person name="Chapman S."/>
            <person name="Gujja S."/>
            <person name="Saif S."/>
            <person name="Birren B."/>
        </authorList>
    </citation>
    <scope>NUCLEOTIDE SEQUENCE [LARGE SCALE GENOMIC DNA]</scope>
    <source>
        <strain evidence="8">CBS 10435</strain>
    </source>
</reference>
<evidence type="ECO:0000256" key="4">
    <source>
        <dbReference type="ARBA" id="ARBA00023203"/>
    </source>
</evidence>
<dbReference type="FunFam" id="3.30.450.30:FF:000015">
    <property type="entry name" value="Profilin"/>
    <property type="match status" value="1"/>
</dbReference>
<dbReference type="PRINTS" id="PR01640">
    <property type="entry name" value="PROFILINPLNT"/>
</dbReference>
<comment type="subcellular location">
    <subcellularLocation>
        <location evidence="1">Cytoplasm</location>
        <location evidence="1">Cytoskeleton</location>
    </subcellularLocation>
</comment>
<gene>
    <name evidence="7" type="ORF">L486_02887</name>
</gene>
<dbReference type="InterPro" id="IPR048278">
    <property type="entry name" value="PFN"/>
</dbReference>
<dbReference type="SMART" id="SM00392">
    <property type="entry name" value="PROF"/>
    <property type="match status" value="1"/>
</dbReference>
<dbReference type="GO" id="GO:0005938">
    <property type="term" value="C:cell cortex"/>
    <property type="evidence" value="ECO:0007669"/>
    <property type="project" value="TreeGrafter"/>
</dbReference>
<evidence type="ECO:0000313" key="8">
    <source>
        <dbReference type="Proteomes" id="UP000092583"/>
    </source>
</evidence>
<dbReference type="GO" id="GO:0003785">
    <property type="term" value="F:actin monomer binding"/>
    <property type="evidence" value="ECO:0007669"/>
    <property type="project" value="TreeGrafter"/>
</dbReference>
<dbReference type="PANTHER" id="PTHR11604:SF0">
    <property type="entry name" value="PROFILIN"/>
    <property type="match status" value="1"/>
</dbReference>
<dbReference type="AlphaFoldDB" id="A0A1B9IXE4"/>
<keyword evidence="3" id="KW-0963">Cytoplasm</keyword>
<dbReference type="GO" id="GO:0005856">
    <property type="term" value="C:cytoskeleton"/>
    <property type="evidence" value="ECO:0007669"/>
    <property type="project" value="UniProtKB-SubCell"/>
</dbReference>
<dbReference type="OrthoDB" id="421374at2759"/>
<sequence length="133" mass="14228">MLIRFNDELAAYVDDQLVATGKITKGAILGKQGGVWAASSGYNLSQAEQDAVVKTAFTQPDEVRANGITLNGFKFMTLRADADEVIGRKGERGVFIIPTNQAILVAEYDAPTSAGEANVVVAKLADYLKSVNY</sequence>
<dbReference type="CDD" id="cd00148">
    <property type="entry name" value="PROF"/>
    <property type="match status" value="1"/>
</dbReference>
<evidence type="ECO:0000256" key="3">
    <source>
        <dbReference type="ARBA" id="ARBA00022490"/>
    </source>
</evidence>
<keyword evidence="5" id="KW-0206">Cytoskeleton</keyword>
<evidence type="ECO:0000256" key="5">
    <source>
        <dbReference type="ARBA" id="ARBA00023212"/>
    </source>
</evidence>
<protein>
    <recommendedName>
        <fullName evidence="6">Profilin</fullName>
    </recommendedName>
</protein>
<dbReference type="Pfam" id="PF00235">
    <property type="entry name" value="Profilin"/>
    <property type="match status" value="1"/>
</dbReference>
<evidence type="ECO:0000256" key="6">
    <source>
        <dbReference type="RuleBase" id="RU003909"/>
    </source>
</evidence>
<keyword evidence="4 6" id="KW-0009">Actin-binding</keyword>
<comment type="similarity">
    <text evidence="2 6">Belongs to the profilin family.</text>
</comment>
<organism evidence="7 8">
    <name type="scientific">Kwoniella mangroviensis CBS 10435</name>
    <dbReference type="NCBI Taxonomy" id="1331196"/>
    <lineage>
        <taxon>Eukaryota</taxon>
        <taxon>Fungi</taxon>
        <taxon>Dikarya</taxon>
        <taxon>Basidiomycota</taxon>
        <taxon>Agaricomycotina</taxon>
        <taxon>Tremellomycetes</taxon>
        <taxon>Tremellales</taxon>
        <taxon>Cryptococcaceae</taxon>
        <taxon>Kwoniella</taxon>
    </lineage>
</organism>
<dbReference type="InterPro" id="IPR005455">
    <property type="entry name" value="PFN_euk"/>
</dbReference>
<dbReference type="EMBL" id="KI669460">
    <property type="protein sequence ID" value="OCF60207.1"/>
    <property type="molecule type" value="Genomic_DNA"/>
</dbReference>
<dbReference type="SUPFAM" id="SSF55770">
    <property type="entry name" value="Profilin (actin-binding protein)"/>
    <property type="match status" value="1"/>
</dbReference>
<dbReference type="Gene3D" id="3.30.450.30">
    <property type="entry name" value="Dynein light chain 2a, cytoplasmic"/>
    <property type="match status" value="1"/>
</dbReference>
<dbReference type="STRING" id="1331196.A0A1B9IXE4"/>
<proteinExistence type="inferred from homology"/>